<sequence length="92" mass="10805">MATFPFFYIRYASLYIIAQPESQSIVKDLLEFVVVSFDKIELLDVMLSFTILLFISFSLFGVFSLQLNRKRNKTVVKIIFTNLNFILNLLFH</sequence>
<evidence type="ECO:0000313" key="3">
    <source>
        <dbReference type="Proteomes" id="UP000238180"/>
    </source>
</evidence>
<feature type="transmembrane region" description="Helical" evidence="1">
    <location>
        <begin position="45"/>
        <end position="67"/>
    </location>
</feature>
<keyword evidence="1" id="KW-1133">Transmembrane helix</keyword>
<proteinExistence type="predicted"/>
<keyword evidence="1" id="KW-0472">Membrane</keyword>
<dbReference type="Proteomes" id="UP000238180">
    <property type="component" value="Unassembled WGS sequence"/>
</dbReference>
<evidence type="ECO:0000313" key="2">
    <source>
        <dbReference type="EMBL" id="SPE76952.1"/>
    </source>
</evidence>
<protein>
    <submittedName>
        <fullName evidence="2">Uncharacterized protein</fullName>
    </submittedName>
</protein>
<evidence type="ECO:0000256" key="1">
    <source>
        <dbReference type="SAM" id="Phobius"/>
    </source>
</evidence>
<gene>
    <name evidence="2" type="ORF">FLACOL_00941</name>
</gene>
<dbReference type="AlphaFoldDB" id="A0A2N9P9A3"/>
<dbReference type="EMBL" id="OLKH01000074">
    <property type="protein sequence ID" value="SPE76952.1"/>
    <property type="molecule type" value="Genomic_DNA"/>
</dbReference>
<name>A0A2N9P9A3_9FLAO</name>
<organism evidence="2 3">
    <name type="scientific">Flavobacterium columnare</name>
    <dbReference type="NCBI Taxonomy" id="996"/>
    <lineage>
        <taxon>Bacteria</taxon>
        <taxon>Pseudomonadati</taxon>
        <taxon>Bacteroidota</taxon>
        <taxon>Flavobacteriia</taxon>
        <taxon>Flavobacteriales</taxon>
        <taxon>Flavobacteriaceae</taxon>
        <taxon>Flavobacterium</taxon>
    </lineage>
</organism>
<reference evidence="2 3" key="1">
    <citation type="submission" date="2018-02" db="EMBL/GenBank/DDBJ databases">
        <authorList>
            <person name="Cohen D.B."/>
            <person name="Kent A.D."/>
        </authorList>
    </citation>
    <scope>NUCLEOTIDE SEQUENCE [LARGE SCALE GENOMIC DNA]</scope>
    <source>
        <strain evidence="2">CIP109753</strain>
    </source>
</reference>
<keyword evidence="1" id="KW-0812">Transmembrane</keyword>
<accession>A0A2N9P9A3</accession>